<evidence type="ECO:0000259" key="1">
    <source>
        <dbReference type="SMART" id="SM00960"/>
    </source>
</evidence>
<evidence type="ECO:0000313" key="2">
    <source>
        <dbReference type="EMBL" id="MFC6878632.1"/>
    </source>
</evidence>
<reference evidence="3" key="1">
    <citation type="journal article" date="2019" name="Int. J. Syst. Evol. Microbiol.">
        <title>The Global Catalogue of Microorganisms (GCM) 10K type strain sequencing project: providing services to taxonomists for standard genome sequencing and annotation.</title>
        <authorList>
            <consortium name="The Broad Institute Genomics Platform"/>
            <consortium name="The Broad Institute Genome Sequencing Center for Infectious Disease"/>
            <person name="Wu L."/>
            <person name="Ma J."/>
        </authorList>
    </citation>
    <scope>NUCLEOTIDE SEQUENCE [LARGE SCALE GENOMIC DNA]</scope>
    <source>
        <strain evidence="3">JCM 3369</strain>
    </source>
</reference>
<name>A0ABW2CA44_9ACTN</name>
<dbReference type="InterPro" id="IPR004942">
    <property type="entry name" value="Roadblock/LAMTOR2_dom"/>
</dbReference>
<dbReference type="Pfam" id="PF03259">
    <property type="entry name" value="Robl_LC7"/>
    <property type="match status" value="1"/>
</dbReference>
<dbReference type="SUPFAM" id="SSF103196">
    <property type="entry name" value="Roadblock/LC7 domain"/>
    <property type="match status" value="1"/>
</dbReference>
<gene>
    <name evidence="2" type="ORF">ACFQKB_02515</name>
</gene>
<protein>
    <submittedName>
        <fullName evidence="2">Roadblock/LC7 domain-containing protein</fullName>
    </submittedName>
</protein>
<evidence type="ECO:0000313" key="3">
    <source>
        <dbReference type="Proteomes" id="UP001596380"/>
    </source>
</evidence>
<proteinExistence type="predicted"/>
<dbReference type="RefSeq" id="WP_160819804.1">
    <property type="nucleotide sequence ID" value="NZ_JBHSXS010000001.1"/>
</dbReference>
<organism evidence="2 3">
    <name type="scientific">Actinomadura yumaensis</name>
    <dbReference type="NCBI Taxonomy" id="111807"/>
    <lineage>
        <taxon>Bacteria</taxon>
        <taxon>Bacillati</taxon>
        <taxon>Actinomycetota</taxon>
        <taxon>Actinomycetes</taxon>
        <taxon>Streptosporangiales</taxon>
        <taxon>Thermomonosporaceae</taxon>
        <taxon>Actinomadura</taxon>
    </lineage>
</organism>
<dbReference type="PANTHER" id="PTHR36222:SF1">
    <property type="entry name" value="SERINE PROTEASE INHIBITOR RV3364C"/>
    <property type="match status" value="1"/>
</dbReference>
<dbReference type="Gene3D" id="3.30.450.30">
    <property type="entry name" value="Dynein light chain 2a, cytoplasmic"/>
    <property type="match status" value="1"/>
</dbReference>
<sequence>MTEAQHPGPDAAGAAGGELNWLLDSLVQRVAQVQNAVVLSSDGLRIAASRGLAREDSDHLSAVAASFQSLARGAGESFGGGAVRQTIVEMESAFLFVTAAGRGACLAVLADSDADLGIIAYEMAMLVTRVGQHLSANPRAVPLAGQAEPGGA</sequence>
<dbReference type="Proteomes" id="UP001596380">
    <property type="component" value="Unassembled WGS sequence"/>
</dbReference>
<dbReference type="PANTHER" id="PTHR36222">
    <property type="entry name" value="SERINE PROTEASE INHIBITOR RV3364C"/>
    <property type="match status" value="1"/>
</dbReference>
<keyword evidence="3" id="KW-1185">Reference proteome</keyword>
<accession>A0ABW2CA44</accession>
<feature type="domain" description="Roadblock/LAMTOR2" evidence="1">
    <location>
        <begin position="20"/>
        <end position="110"/>
    </location>
</feature>
<dbReference type="EMBL" id="JBHSXS010000001">
    <property type="protein sequence ID" value="MFC6878632.1"/>
    <property type="molecule type" value="Genomic_DNA"/>
</dbReference>
<dbReference type="InterPro" id="IPR053141">
    <property type="entry name" value="Mycobact_SerProt_Inhib_Rv3364c"/>
</dbReference>
<dbReference type="SMART" id="SM00960">
    <property type="entry name" value="Robl_LC7"/>
    <property type="match status" value="1"/>
</dbReference>
<comment type="caution">
    <text evidence="2">The sequence shown here is derived from an EMBL/GenBank/DDBJ whole genome shotgun (WGS) entry which is preliminary data.</text>
</comment>